<name>A0A150XHX1_9BACT</name>
<keyword evidence="5" id="KW-0804">Transcription</keyword>
<evidence type="ECO:0000256" key="4">
    <source>
        <dbReference type="ARBA" id="ARBA00023125"/>
    </source>
</evidence>
<keyword evidence="9" id="KW-1185">Reference proteome</keyword>
<dbReference type="InterPro" id="IPR036388">
    <property type="entry name" value="WH-like_DNA-bd_sf"/>
</dbReference>
<reference evidence="8 9" key="1">
    <citation type="submission" date="2016-01" db="EMBL/GenBank/DDBJ databases">
        <title>Genome sequencing of Roseivirga spongicola UST030701-084.</title>
        <authorList>
            <person name="Selvaratnam C."/>
            <person name="Thevarajoo S."/>
            <person name="Goh K.M."/>
            <person name="Ee R."/>
            <person name="Chan K.-G."/>
            <person name="Chong C.S."/>
        </authorList>
    </citation>
    <scope>NUCLEOTIDE SEQUENCE [LARGE SCALE GENOMIC DNA]</scope>
    <source>
        <strain evidence="8 9">UST030701-084</strain>
    </source>
</reference>
<organism evidence="8 9">
    <name type="scientific">Roseivirga spongicola</name>
    <dbReference type="NCBI Taxonomy" id="333140"/>
    <lineage>
        <taxon>Bacteria</taxon>
        <taxon>Pseudomonadati</taxon>
        <taxon>Bacteroidota</taxon>
        <taxon>Cytophagia</taxon>
        <taxon>Cytophagales</taxon>
        <taxon>Roseivirgaceae</taxon>
        <taxon>Roseivirga</taxon>
    </lineage>
</organism>
<comment type="caution">
    <text evidence="8">The sequence shown here is derived from an EMBL/GenBank/DDBJ whole genome shotgun (WGS) entry which is preliminary data.</text>
</comment>
<dbReference type="NCBIfam" id="TIGR02937">
    <property type="entry name" value="sigma70-ECF"/>
    <property type="match status" value="1"/>
</dbReference>
<evidence type="ECO:0000313" key="8">
    <source>
        <dbReference type="EMBL" id="KYG78273.1"/>
    </source>
</evidence>
<protein>
    <recommendedName>
        <fullName evidence="10">RNA polymerase</fullName>
    </recommendedName>
</protein>
<evidence type="ECO:0000313" key="9">
    <source>
        <dbReference type="Proteomes" id="UP000075606"/>
    </source>
</evidence>
<dbReference type="GO" id="GO:0016987">
    <property type="term" value="F:sigma factor activity"/>
    <property type="evidence" value="ECO:0007669"/>
    <property type="project" value="UniProtKB-KW"/>
</dbReference>
<dbReference type="CDD" id="cd06171">
    <property type="entry name" value="Sigma70_r4"/>
    <property type="match status" value="1"/>
</dbReference>
<keyword evidence="4" id="KW-0238">DNA-binding</keyword>
<dbReference type="Proteomes" id="UP000075606">
    <property type="component" value="Unassembled WGS sequence"/>
</dbReference>
<dbReference type="InterPro" id="IPR013249">
    <property type="entry name" value="RNA_pol_sigma70_r4_t2"/>
</dbReference>
<dbReference type="STRING" id="333140.AWW68_05770"/>
<proteinExistence type="inferred from homology"/>
<dbReference type="Gene3D" id="1.10.1740.10">
    <property type="match status" value="1"/>
</dbReference>
<dbReference type="SUPFAM" id="SSF88659">
    <property type="entry name" value="Sigma3 and sigma4 domains of RNA polymerase sigma factors"/>
    <property type="match status" value="1"/>
</dbReference>
<dbReference type="PANTHER" id="PTHR43133:SF8">
    <property type="entry name" value="RNA POLYMERASE SIGMA FACTOR HI_1459-RELATED"/>
    <property type="match status" value="1"/>
</dbReference>
<dbReference type="Pfam" id="PF08281">
    <property type="entry name" value="Sigma70_r4_2"/>
    <property type="match status" value="1"/>
</dbReference>
<evidence type="ECO:0000259" key="7">
    <source>
        <dbReference type="Pfam" id="PF08281"/>
    </source>
</evidence>
<evidence type="ECO:0000256" key="3">
    <source>
        <dbReference type="ARBA" id="ARBA00023082"/>
    </source>
</evidence>
<dbReference type="PANTHER" id="PTHR43133">
    <property type="entry name" value="RNA POLYMERASE ECF-TYPE SIGMA FACTO"/>
    <property type="match status" value="1"/>
</dbReference>
<evidence type="ECO:0000256" key="5">
    <source>
        <dbReference type="ARBA" id="ARBA00023163"/>
    </source>
</evidence>
<dbReference type="Pfam" id="PF04542">
    <property type="entry name" value="Sigma70_r2"/>
    <property type="match status" value="1"/>
</dbReference>
<accession>A0A150XHX1</accession>
<evidence type="ECO:0000259" key="6">
    <source>
        <dbReference type="Pfam" id="PF04542"/>
    </source>
</evidence>
<keyword evidence="2" id="KW-0805">Transcription regulation</keyword>
<dbReference type="RefSeq" id="WP_068217687.1">
    <property type="nucleotide sequence ID" value="NZ_CP139724.1"/>
</dbReference>
<dbReference type="Gene3D" id="1.10.10.10">
    <property type="entry name" value="Winged helix-like DNA-binding domain superfamily/Winged helix DNA-binding domain"/>
    <property type="match status" value="1"/>
</dbReference>
<dbReference type="GO" id="GO:0003677">
    <property type="term" value="F:DNA binding"/>
    <property type="evidence" value="ECO:0007669"/>
    <property type="project" value="UniProtKB-KW"/>
</dbReference>
<feature type="domain" description="RNA polymerase sigma-70 region 2" evidence="6">
    <location>
        <begin position="1"/>
        <end position="69"/>
    </location>
</feature>
<dbReference type="InterPro" id="IPR007627">
    <property type="entry name" value="RNA_pol_sigma70_r2"/>
</dbReference>
<gene>
    <name evidence="8" type="ORF">AWW68_05770</name>
</gene>
<evidence type="ECO:0000256" key="2">
    <source>
        <dbReference type="ARBA" id="ARBA00023015"/>
    </source>
</evidence>
<dbReference type="OrthoDB" id="9784984at2"/>
<evidence type="ECO:0000256" key="1">
    <source>
        <dbReference type="ARBA" id="ARBA00010641"/>
    </source>
</evidence>
<dbReference type="InterPro" id="IPR039425">
    <property type="entry name" value="RNA_pol_sigma-70-like"/>
</dbReference>
<dbReference type="InterPro" id="IPR013324">
    <property type="entry name" value="RNA_pol_sigma_r3/r4-like"/>
</dbReference>
<feature type="domain" description="RNA polymerase sigma factor 70 region 4 type 2" evidence="7">
    <location>
        <begin position="100"/>
        <end position="151"/>
    </location>
</feature>
<comment type="similarity">
    <text evidence="1">Belongs to the sigma-70 factor family. ECF subfamily.</text>
</comment>
<dbReference type="GO" id="GO:0006352">
    <property type="term" value="P:DNA-templated transcription initiation"/>
    <property type="evidence" value="ECO:0007669"/>
    <property type="project" value="InterPro"/>
</dbReference>
<keyword evidence="3" id="KW-0731">Sigma factor</keyword>
<dbReference type="EMBL" id="LRPC01000001">
    <property type="protein sequence ID" value="KYG78273.1"/>
    <property type="molecule type" value="Genomic_DNA"/>
</dbReference>
<dbReference type="AlphaFoldDB" id="A0A150XHX1"/>
<dbReference type="InterPro" id="IPR013325">
    <property type="entry name" value="RNA_pol_sigma_r2"/>
</dbReference>
<sequence length="160" mass="19052">MYEKYFEQVFRTVFNRVQDFELAAEITSESFGKALVNIEKFKYKGYPFSAWLTRVAINCCYDYFRAQKKSRTVSLEKYATHDLAFEVELEESDKELWLALLPEALGKLKPRELELVELRFFEGKSFAEIAYILDITEGNAKTRTYRVLKRMKKHFKRTVR</sequence>
<dbReference type="SUPFAM" id="SSF88946">
    <property type="entry name" value="Sigma2 domain of RNA polymerase sigma factors"/>
    <property type="match status" value="1"/>
</dbReference>
<evidence type="ECO:0008006" key="10">
    <source>
        <dbReference type="Google" id="ProtNLM"/>
    </source>
</evidence>
<dbReference type="InterPro" id="IPR014284">
    <property type="entry name" value="RNA_pol_sigma-70_dom"/>
</dbReference>